<name>A0AA95JH13_9BACL</name>
<dbReference type="PROSITE" id="PS51257">
    <property type="entry name" value="PROKAR_LIPOPROTEIN"/>
    <property type="match status" value="1"/>
</dbReference>
<evidence type="ECO:0008006" key="3">
    <source>
        <dbReference type="Google" id="ProtNLM"/>
    </source>
</evidence>
<dbReference type="EMBL" id="CP119317">
    <property type="protein sequence ID" value="WEK55555.1"/>
    <property type="molecule type" value="Genomic_DNA"/>
</dbReference>
<keyword evidence="2" id="KW-1185">Reference proteome</keyword>
<organism evidence="1 2">
    <name type="scientific">Candidatus Cohnella colombiensis</name>
    <dbReference type="NCBI Taxonomy" id="3121368"/>
    <lineage>
        <taxon>Bacteria</taxon>
        <taxon>Bacillati</taxon>
        <taxon>Bacillota</taxon>
        <taxon>Bacilli</taxon>
        <taxon>Bacillales</taxon>
        <taxon>Paenibacillaceae</taxon>
        <taxon>Cohnella</taxon>
    </lineage>
</organism>
<dbReference type="Proteomes" id="UP001178662">
    <property type="component" value="Chromosome"/>
</dbReference>
<evidence type="ECO:0000313" key="2">
    <source>
        <dbReference type="Proteomes" id="UP001178662"/>
    </source>
</evidence>
<proteinExistence type="predicted"/>
<accession>A0AA95JH13</accession>
<dbReference type="AlphaFoldDB" id="A0AA95JH13"/>
<dbReference type="SUPFAM" id="SSF69318">
    <property type="entry name" value="Integrin alpha N-terminal domain"/>
    <property type="match status" value="1"/>
</dbReference>
<sequence>MSEFRSNNFRSPYTALLILLCTLTMMAGCETSERSASNPNLTALIDQAQENNLKFSLQSRASSKEYGDLFVVEQQDKNGDWQRIYETDFKDLKPWKLELGDVDGDGINEILIAVTKTTHFDPQQKNRMFIFNFNGEKLYKKWTGSQIAGQWRDFYVGDLLSIPGEELIFIEQLDNDHDRLSIYYWLDFGFTLLAESDSYENIRDFHILDHNSMQFTYRFEEEDVMQTFSVKDGKIIATNAR</sequence>
<protein>
    <recommendedName>
        <fullName evidence="3">VCBS repeat-containing protein</fullName>
    </recommendedName>
</protein>
<reference evidence="1" key="1">
    <citation type="submission" date="2023-03" db="EMBL/GenBank/DDBJ databases">
        <title>Andean soil-derived lignocellulolytic bacterial consortium as a source of novel taxa and putative plastic-active enzymes.</title>
        <authorList>
            <person name="Diaz-Garcia L."/>
            <person name="Chuvochina M."/>
            <person name="Feuerriegel G."/>
            <person name="Bunk B."/>
            <person name="Sproer C."/>
            <person name="Streit W.R."/>
            <person name="Rodriguez L.M."/>
            <person name="Overmann J."/>
            <person name="Jimenez D.J."/>
        </authorList>
    </citation>
    <scope>NUCLEOTIDE SEQUENCE</scope>
    <source>
        <strain evidence="1">MAG 2441</strain>
    </source>
</reference>
<gene>
    <name evidence="1" type="ORF">P0Y55_05765</name>
</gene>
<evidence type="ECO:0000313" key="1">
    <source>
        <dbReference type="EMBL" id="WEK55555.1"/>
    </source>
</evidence>
<dbReference type="InterPro" id="IPR028994">
    <property type="entry name" value="Integrin_alpha_N"/>
</dbReference>